<evidence type="ECO:0000256" key="1">
    <source>
        <dbReference type="ARBA" id="ARBA00022448"/>
    </source>
</evidence>
<dbReference type="EMBL" id="BAAAQD010000038">
    <property type="protein sequence ID" value="GAA1567497.1"/>
    <property type="molecule type" value="Genomic_DNA"/>
</dbReference>
<dbReference type="InterPro" id="IPR017871">
    <property type="entry name" value="ABC_transporter-like_CS"/>
</dbReference>
<dbReference type="Gene3D" id="3.40.50.300">
    <property type="entry name" value="P-loop containing nucleotide triphosphate hydrolases"/>
    <property type="match status" value="2"/>
</dbReference>
<organism evidence="6 7">
    <name type="scientific">Dactylosporangium maewongense</name>
    <dbReference type="NCBI Taxonomy" id="634393"/>
    <lineage>
        <taxon>Bacteria</taxon>
        <taxon>Bacillati</taxon>
        <taxon>Actinomycetota</taxon>
        <taxon>Actinomycetes</taxon>
        <taxon>Micromonosporales</taxon>
        <taxon>Micromonosporaceae</taxon>
        <taxon>Dactylosporangium</taxon>
    </lineage>
</organism>
<keyword evidence="3" id="KW-0547">Nucleotide-binding</keyword>
<feature type="domain" description="ABC transporter" evidence="5">
    <location>
        <begin position="20"/>
        <end position="260"/>
    </location>
</feature>
<dbReference type="PANTHER" id="PTHR43790:SF9">
    <property type="entry name" value="GALACTOFURANOSE TRANSPORTER ATP-BINDING PROTEIN YTFR"/>
    <property type="match status" value="1"/>
</dbReference>
<keyword evidence="7" id="KW-1185">Reference proteome</keyword>
<name>A0ABP4NYS2_9ACTN</name>
<dbReference type="Pfam" id="PF00005">
    <property type="entry name" value="ABC_tran"/>
    <property type="match status" value="2"/>
</dbReference>
<dbReference type="PROSITE" id="PS00211">
    <property type="entry name" value="ABC_TRANSPORTER_1"/>
    <property type="match status" value="1"/>
</dbReference>
<feature type="domain" description="ABC transporter" evidence="5">
    <location>
        <begin position="282"/>
        <end position="524"/>
    </location>
</feature>
<dbReference type="CDD" id="cd03216">
    <property type="entry name" value="ABC_Carb_Monos_I"/>
    <property type="match status" value="1"/>
</dbReference>
<sequence>METPSPVPDEAQRSADAPHLRMTNIHKRFQGVQALDGVSLLVHGGEIHALLGGNGAGKSTLLNVLSGLVIPDSGTIELAGREVSIGHPREAQAFGISTIHQELSTVPDLTVLENIFLGREKALTGKGSVLLNRRQIARQIQDLAGEFGITRSELWRPVGEFGALKKRVIEIVKALAVPPKILILDEPTSGLEEHEKTLLFEHMRSLQRRGVALIWVTHHLDEVFGLADVVTVMRDGRTVARTKTAALTRRELAVQMFGGDATQLMESAETLAPSRRRAGDQLDRPRLRAVNLTRPGVLRDISFDVRRGEILGIGGLAGAGRTELVRALMGLDKLSSGRIEIDGRPRRIAHPKAAYKAGLAMVPEDRKQLGILPDFSVAENISVSELGPVTAAGVLRGRRERALADSYIRSLGIKTPSPAEPIRNLSGGNQQKAIIARCLNTKPSILIFDEPTQGIDIHAKAEVHRLIRDVVEKGTSVIVIASEFSELISLCDRVIVLNRGALVGEVRDIPHRVATEGYDAVKHAIIDKASRADR</sequence>
<gene>
    <name evidence="6" type="ORF">GCM10009827_106530</name>
</gene>
<dbReference type="InterPro" id="IPR003593">
    <property type="entry name" value="AAA+_ATPase"/>
</dbReference>
<evidence type="ECO:0000259" key="5">
    <source>
        <dbReference type="PROSITE" id="PS50893"/>
    </source>
</evidence>
<dbReference type="GO" id="GO:0005524">
    <property type="term" value="F:ATP binding"/>
    <property type="evidence" value="ECO:0007669"/>
    <property type="project" value="UniProtKB-KW"/>
</dbReference>
<dbReference type="PANTHER" id="PTHR43790">
    <property type="entry name" value="CARBOHYDRATE TRANSPORT ATP-BINDING PROTEIN MG119-RELATED"/>
    <property type="match status" value="1"/>
</dbReference>
<protein>
    <submittedName>
        <fullName evidence="6">Sugar ABC transporter ATP-binding protein</fullName>
    </submittedName>
</protein>
<proteinExistence type="predicted"/>
<evidence type="ECO:0000313" key="6">
    <source>
        <dbReference type="EMBL" id="GAA1567497.1"/>
    </source>
</evidence>
<keyword evidence="2" id="KW-0677">Repeat</keyword>
<dbReference type="InterPro" id="IPR027417">
    <property type="entry name" value="P-loop_NTPase"/>
</dbReference>
<dbReference type="Proteomes" id="UP001501470">
    <property type="component" value="Unassembled WGS sequence"/>
</dbReference>
<dbReference type="CDD" id="cd03215">
    <property type="entry name" value="ABC_Carb_Monos_II"/>
    <property type="match status" value="1"/>
</dbReference>
<dbReference type="PROSITE" id="PS50893">
    <property type="entry name" value="ABC_TRANSPORTER_2"/>
    <property type="match status" value="2"/>
</dbReference>
<dbReference type="InterPro" id="IPR050107">
    <property type="entry name" value="ABC_carbohydrate_import_ATPase"/>
</dbReference>
<keyword evidence="1" id="KW-0813">Transport</keyword>
<accession>A0ABP4NYS2</accession>
<dbReference type="InterPro" id="IPR003439">
    <property type="entry name" value="ABC_transporter-like_ATP-bd"/>
</dbReference>
<evidence type="ECO:0000256" key="4">
    <source>
        <dbReference type="ARBA" id="ARBA00022840"/>
    </source>
</evidence>
<comment type="caution">
    <text evidence="6">The sequence shown here is derived from an EMBL/GenBank/DDBJ whole genome shotgun (WGS) entry which is preliminary data.</text>
</comment>
<evidence type="ECO:0000313" key="7">
    <source>
        <dbReference type="Proteomes" id="UP001501470"/>
    </source>
</evidence>
<dbReference type="RefSeq" id="WP_344513457.1">
    <property type="nucleotide sequence ID" value="NZ_BAAAQD010000038.1"/>
</dbReference>
<dbReference type="SMART" id="SM00382">
    <property type="entry name" value="AAA"/>
    <property type="match status" value="2"/>
</dbReference>
<evidence type="ECO:0000256" key="2">
    <source>
        <dbReference type="ARBA" id="ARBA00022737"/>
    </source>
</evidence>
<reference evidence="7" key="1">
    <citation type="journal article" date="2019" name="Int. J. Syst. Evol. Microbiol.">
        <title>The Global Catalogue of Microorganisms (GCM) 10K type strain sequencing project: providing services to taxonomists for standard genome sequencing and annotation.</title>
        <authorList>
            <consortium name="The Broad Institute Genomics Platform"/>
            <consortium name="The Broad Institute Genome Sequencing Center for Infectious Disease"/>
            <person name="Wu L."/>
            <person name="Ma J."/>
        </authorList>
    </citation>
    <scope>NUCLEOTIDE SEQUENCE [LARGE SCALE GENOMIC DNA]</scope>
    <source>
        <strain evidence="7">JCM 15933</strain>
    </source>
</reference>
<dbReference type="SUPFAM" id="SSF52540">
    <property type="entry name" value="P-loop containing nucleoside triphosphate hydrolases"/>
    <property type="match status" value="2"/>
</dbReference>
<evidence type="ECO:0000256" key="3">
    <source>
        <dbReference type="ARBA" id="ARBA00022741"/>
    </source>
</evidence>
<keyword evidence="4 6" id="KW-0067">ATP-binding</keyword>